<dbReference type="PANTHER" id="PTHR23092:SF52">
    <property type="entry name" value="POLY(A) RNA POLYMERASE CID12"/>
    <property type="match status" value="1"/>
</dbReference>
<comment type="caution">
    <text evidence="3">The sequence shown here is derived from an EMBL/GenBank/DDBJ whole genome shotgun (WGS) entry which is preliminary data.</text>
</comment>
<dbReference type="GO" id="GO:0005634">
    <property type="term" value="C:nucleus"/>
    <property type="evidence" value="ECO:0007669"/>
    <property type="project" value="TreeGrafter"/>
</dbReference>
<feature type="domain" description="Poly(A) RNA polymerase mitochondrial-like central palm" evidence="2">
    <location>
        <begin position="174"/>
        <end position="332"/>
    </location>
</feature>
<accession>A0A640KV24</accession>
<dbReference type="GO" id="GO:1990817">
    <property type="term" value="F:poly(A) RNA polymerase activity"/>
    <property type="evidence" value="ECO:0007669"/>
    <property type="project" value="InterPro"/>
</dbReference>
<dbReference type="Proteomes" id="UP000419144">
    <property type="component" value="Unassembled WGS sequence"/>
</dbReference>
<dbReference type="InterPro" id="IPR043519">
    <property type="entry name" value="NT_sf"/>
</dbReference>
<dbReference type="CDD" id="cd05402">
    <property type="entry name" value="NT_PAP_TUTase"/>
    <property type="match status" value="1"/>
</dbReference>
<feature type="region of interest" description="Disordered" evidence="1">
    <location>
        <begin position="550"/>
        <end position="572"/>
    </location>
</feature>
<reference evidence="3" key="1">
    <citation type="submission" date="2019-11" db="EMBL/GenBank/DDBJ databases">
        <title>Leishmania tarentolae CDS.</title>
        <authorList>
            <person name="Goto Y."/>
            <person name="Yamagishi J."/>
        </authorList>
    </citation>
    <scope>NUCLEOTIDE SEQUENCE [LARGE SCALE GENOMIC DNA]</scope>
    <source>
        <strain evidence="3">Parrot Tar II</strain>
    </source>
</reference>
<sequence>MGRMGSSGDATTVTSRKVGATSSCPVKVASVSMNDESASCTAALHGLGQRRGRERHPQVHNGFAEGMRDNEQQRAAGVWKMMTGPQSASTSPLPVVMGDGMRSEDCAQAAHVGVRWARHWWGKGNDCRAGSTYRSCMGAPLYRPPLPPPFPCVRLPPWCRFASATAYPLSEDGLTNELLDFFLYLQLTPHEEAARERLLGYVQSRVADLWGPGKGKSEPERAAQVMLYGSYALGLSLPGSDIDLVLTFPAEEQEDAATTAVEGSNGDRTPAALVAAKKRQALHLKRLHDLAEHLRKSSTFPELEVEVYDQCRVPRIHLRDLTLGGVSCDINSSFVSERVARIVARQRLWLQDSPLAVFLVRITKAAVKQWGLNEVFCGGVTSTALYCLVLRFLAQTEQLRQLASGEENLSPPLYEEDAAMHAAAQLRALPCASPMSSSQVSMPNPTSEPFVTSTPVADGTASTARDVSTLNAAVEVPSYVPSWAVDSKKYSLSKSSSLCDVVKDNAWFPAHATACSLSHWDTRGSACDEDREADDEVDEYTQAGLTRSSGVTTMANTPTSRTTTSTPTPITNEAHEGEVTVTASTTSAPSMNVNSAALCTGTFPSAKELTHIAQTRYGASPARLLLKLWRYLSLDAFLSGYQVADVFGDDAVWCDRGEQSDMAALPKQLPPVASLELATYAGTASTDLSAASFRIPELLELFRYSSTSLENMLRYQRYPWRDVPTILSTIFVDPRLLTNA</sequence>
<feature type="compositionally biased region" description="Low complexity" evidence="1">
    <location>
        <begin position="552"/>
        <end position="571"/>
    </location>
</feature>
<gene>
    <name evidence="3" type="ORF">LtaPh_3641100</name>
</gene>
<dbReference type="Pfam" id="PF22600">
    <property type="entry name" value="MTPAP-like_central"/>
    <property type="match status" value="1"/>
</dbReference>
<feature type="region of interest" description="Disordered" evidence="1">
    <location>
        <begin position="1"/>
        <end position="21"/>
    </location>
</feature>
<protein>
    <submittedName>
        <fullName evidence="3">Unspecified product</fullName>
    </submittedName>
</protein>
<dbReference type="InterPro" id="IPR054708">
    <property type="entry name" value="MTPAP-like_central"/>
</dbReference>
<evidence type="ECO:0000256" key="1">
    <source>
        <dbReference type="SAM" id="MobiDB-lite"/>
    </source>
</evidence>
<feature type="compositionally biased region" description="Polar residues" evidence="1">
    <location>
        <begin position="8"/>
        <end position="21"/>
    </location>
</feature>
<evidence type="ECO:0000313" key="3">
    <source>
        <dbReference type="EMBL" id="GET93493.1"/>
    </source>
</evidence>
<dbReference type="InterPro" id="IPR045862">
    <property type="entry name" value="Trf4-like"/>
</dbReference>
<evidence type="ECO:0000313" key="4">
    <source>
        <dbReference type="Proteomes" id="UP000419144"/>
    </source>
</evidence>
<name>A0A640KV24_LEITA</name>
<dbReference type="Gene3D" id="3.30.460.10">
    <property type="entry name" value="Beta Polymerase, domain 2"/>
    <property type="match status" value="1"/>
</dbReference>
<feature type="region of interest" description="Disordered" evidence="1">
    <location>
        <begin position="435"/>
        <end position="458"/>
    </location>
</feature>
<keyword evidence="4" id="KW-1185">Reference proteome</keyword>
<dbReference type="SUPFAM" id="SSF81301">
    <property type="entry name" value="Nucleotidyltransferase"/>
    <property type="match status" value="1"/>
</dbReference>
<dbReference type="PANTHER" id="PTHR23092">
    <property type="entry name" value="POLY(A) RNA POLYMERASE"/>
    <property type="match status" value="1"/>
</dbReference>
<dbReference type="VEuPathDB" id="TriTrypDB:LtaPh_3641100"/>
<dbReference type="GO" id="GO:0005739">
    <property type="term" value="C:mitochondrion"/>
    <property type="evidence" value="ECO:0007669"/>
    <property type="project" value="UniProtKB-ARBA"/>
</dbReference>
<dbReference type="EMBL" id="BLBS01000057">
    <property type="protein sequence ID" value="GET93493.1"/>
    <property type="molecule type" value="Genomic_DNA"/>
</dbReference>
<dbReference type="OrthoDB" id="273664at2759"/>
<dbReference type="AlphaFoldDB" id="A0A640KV24"/>
<organism evidence="3 4">
    <name type="scientific">Leishmania tarentolae</name>
    <name type="common">Sauroleishmania tarentolae</name>
    <dbReference type="NCBI Taxonomy" id="5689"/>
    <lineage>
        <taxon>Eukaryota</taxon>
        <taxon>Discoba</taxon>
        <taxon>Euglenozoa</taxon>
        <taxon>Kinetoplastea</taxon>
        <taxon>Metakinetoplastina</taxon>
        <taxon>Trypanosomatida</taxon>
        <taxon>Trypanosomatidae</taxon>
        <taxon>Leishmaniinae</taxon>
        <taxon>Leishmania</taxon>
        <taxon>lizard Leishmania</taxon>
    </lineage>
</organism>
<dbReference type="GO" id="GO:0003729">
    <property type="term" value="F:mRNA binding"/>
    <property type="evidence" value="ECO:0007669"/>
    <property type="project" value="TreeGrafter"/>
</dbReference>
<evidence type="ECO:0000259" key="2">
    <source>
        <dbReference type="Pfam" id="PF22600"/>
    </source>
</evidence>
<proteinExistence type="predicted"/>